<evidence type="ECO:0000313" key="1">
    <source>
        <dbReference type="EMBL" id="KAI3710770.1"/>
    </source>
</evidence>
<proteinExistence type="predicted"/>
<name>A0ACB9AQQ8_CICIN</name>
<organism evidence="1 2">
    <name type="scientific">Cichorium intybus</name>
    <name type="common">Chicory</name>
    <dbReference type="NCBI Taxonomy" id="13427"/>
    <lineage>
        <taxon>Eukaryota</taxon>
        <taxon>Viridiplantae</taxon>
        <taxon>Streptophyta</taxon>
        <taxon>Embryophyta</taxon>
        <taxon>Tracheophyta</taxon>
        <taxon>Spermatophyta</taxon>
        <taxon>Magnoliopsida</taxon>
        <taxon>eudicotyledons</taxon>
        <taxon>Gunneridae</taxon>
        <taxon>Pentapetalae</taxon>
        <taxon>asterids</taxon>
        <taxon>campanulids</taxon>
        <taxon>Asterales</taxon>
        <taxon>Asteraceae</taxon>
        <taxon>Cichorioideae</taxon>
        <taxon>Cichorieae</taxon>
        <taxon>Cichoriinae</taxon>
        <taxon>Cichorium</taxon>
    </lineage>
</organism>
<keyword evidence="2" id="KW-1185">Reference proteome</keyword>
<gene>
    <name evidence="1" type="ORF">L2E82_40563</name>
</gene>
<dbReference type="EMBL" id="CM042015">
    <property type="protein sequence ID" value="KAI3710770.1"/>
    <property type="molecule type" value="Genomic_DNA"/>
</dbReference>
<accession>A0ACB9AQQ8</accession>
<reference evidence="1 2" key="2">
    <citation type="journal article" date="2022" name="Mol. Ecol. Resour.">
        <title>The genomes of chicory, endive, great burdock and yacon provide insights into Asteraceae paleo-polyploidization history and plant inulin production.</title>
        <authorList>
            <person name="Fan W."/>
            <person name="Wang S."/>
            <person name="Wang H."/>
            <person name="Wang A."/>
            <person name="Jiang F."/>
            <person name="Liu H."/>
            <person name="Zhao H."/>
            <person name="Xu D."/>
            <person name="Zhang Y."/>
        </authorList>
    </citation>
    <scope>NUCLEOTIDE SEQUENCE [LARGE SCALE GENOMIC DNA]</scope>
    <source>
        <strain evidence="2">cv. Punajuju</strain>
        <tissue evidence="1">Leaves</tissue>
    </source>
</reference>
<reference evidence="2" key="1">
    <citation type="journal article" date="2022" name="Mol. Ecol. Resour.">
        <title>The genomes of chicory, endive, great burdock and yacon provide insights into Asteraceae palaeo-polyploidization history and plant inulin production.</title>
        <authorList>
            <person name="Fan W."/>
            <person name="Wang S."/>
            <person name="Wang H."/>
            <person name="Wang A."/>
            <person name="Jiang F."/>
            <person name="Liu H."/>
            <person name="Zhao H."/>
            <person name="Xu D."/>
            <person name="Zhang Y."/>
        </authorList>
    </citation>
    <scope>NUCLEOTIDE SEQUENCE [LARGE SCALE GENOMIC DNA]</scope>
    <source>
        <strain evidence="2">cv. Punajuju</strain>
    </source>
</reference>
<sequence>MREFPVATSHRYPRHRASDMLLFLHRLFMIHDLGLSHDGRNQFPHCIQWVSSTFYIPSSSSSVSPQEISTMADWALQAIIRPKQYDDDFFGSIDTKKEYDQALLFCFPHLFDHQHHDHPSTSAIESVVAGDELDQLYKPFYPIYGTEIEFPHPPPPAADADLQTNRHHHHNHDSDQEVQQDQEQVAIKTFCTSASNVSHLAPKLKKRKNQQKRVVVQVTADGLSSDPWAWRKYGQKPIKGSIYPRSYYRCSSSKGCMARRQVEQSCTDSSIYILTYTADHNHPQPTRRNSLAGINRNKFKTAPKSPTINDGCKTITRTMDSPFHSPTTPSASSIDDEVLQQSNIKQETMFYSNFDDQGHTMMTGINDDDLMVFSDDFFEGLEDLSSYNCANKQFPRVFS</sequence>
<dbReference type="Proteomes" id="UP001055811">
    <property type="component" value="Linkage Group LG07"/>
</dbReference>
<comment type="caution">
    <text evidence="1">The sequence shown here is derived from an EMBL/GenBank/DDBJ whole genome shotgun (WGS) entry which is preliminary data.</text>
</comment>
<protein>
    <submittedName>
        <fullName evidence="1">Uncharacterized protein</fullName>
    </submittedName>
</protein>
<evidence type="ECO:0000313" key="2">
    <source>
        <dbReference type="Proteomes" id="UP001055811"/>
    </source>
</evidence>